<evidence type="ECO:0000259" key="7">
    <source>
        <dbReference type="Pfam" id="PF14322"/>
    </source>
</evidence>
<organism evidence="8 9">
    <name type="scientific">Hallella seregens ATCC 51272</name>
    <dbReference type="NCBI Taxonomy" id="1336250"/>
    <lineage>
        <taxon>Bacteria</taxon>
        <taxon>Pseudomonadati</taxon>
        <taxon>Bacteroidota</taxon>
        <taxon>Bacteroidia</taxon>
        <taxon>Bacteroidales</taxon>
        <taxon>Prevotellaceae</taxon>
        <taxon>Hallella</taxon>
    </lineage>
</organism>
<keyword evidence="3" id="KW-0732">Signal</keyword>
<dbReference type="RefSeq" id="WP_245594797.1">
    <property type="nucleotide sequence ID" value="NZ_JADU01000001.1"/>
</dbReference>
<comment type="subcellular location">
    <subcellularLocation>
        <location evidence="1">Cell outer membrane</location>
    </subcellularLocation>
</comment>
<dbReference type="Pfam" id="PF14322">
    <property type="entry name" value="SusD-like_3"/>
    <property type="match status" value="1"/>
</dbReference>
<dbReference type="Proteomes" id="UP001589688">
    <property type="component" value="Unassembled WGS sequence"/>
</dbReference>
<feature type="domain" description="RagB/SusD" evidence="6">
    <location>
        <begin position="410"/>
        <end position="547"/>
    </location>
</feature>
<keyword evidence="5" id="KW-0998">Cell outer membrane</keyword>
<dbReference type="InterPro" id="IPR012944">
    <property type="entry name" value="SusD_RagB_dom"/>
</dbReference>
<evidence type="ECO:0000256" key="3">
    <source>
        <dbReference type="ARBA" id="ARBA00022729"/>
    </source>
</evidence>
<dbReference type="Pfam" id="PF07980">
    <property type="entry name" value="SusD_RagB"/>
    <property type="match status" value="1"/>
</dbReference>
<reference evidence="8 9" key="1">
    <citation type="submission" date="2024-09" db="EMBL/GenBank/DDBJ databases">
        <authorList>
            <person name="Sun Q."/>
            <person name="Mori K."/>
        </authorList>
    </citation>
    <scope>NUCLEOTIDE SEQUENCE [LARGE SCALE GENOMIC DNA]</scope>
    <source>
        <strain evidence="8 9">ATCC 51272</strain>
    </source>
</reference>
<sequence length="549" mass="61922">MTHQPIPIHLMPIRHILPLLAASVLLTSCLKDEPKGLLPEAEAYDNAANLYNNAVATLYNYIGGTADSQGLQGTYRGVYDYNTFTTDEAILPTRGGDWFDGGFWQNLYLHSWTAADLPLRNTWDYLYKVIMLCNHSLAQIEANKQLLTTAQQQSYRAEVTGLRCLFYYELLDLFGRVPMVKTDGAALNDVVQVERSVLFRDLVEELQACLPYLETGRSNWEGTDYGRLTRPVAQFLLARLLLNAEVYADDNWTDAQRPSGRDITFSVEGKTLNAWEACIYYCNQLEAAGYRLETDYATNFAVHNENSSENIFTIPMDKIKYQHQFWNLFRSRHYAHGSAIGMDAENGSSATLATVRAYGYGTDSLDHRYALNFYSDTVRVDGSVVRLDNGEALVYHPLVMALDLTGSTYEKTAGARMSKYEIDRKAHADGKLQDNDIVLFRFADVLLMRAEAQVRNGDNGQADLDAVRTRAGMPTRPATLANILAERRLELMWEGSRRQDLIRYGLFAAAYDLRPQLDGEASGYTTVFPIPSKAIELNHRLTQNAGYHH</sequence>
<evidence type="ECO:0000256" key="2">
    <source>
        <dbReference type="ARBA" id="ARBA00006275"/>
    </source>
</evidence>
<name>A0ABV5ZM13_9BACT</name>
<evidence type="ECO:0000259" key="6">
    <source>
        <dbReference type="Pfam" id="PF07980"/>
    </source>
</evidence>
<gene>
    <name evidence="8" type="ORF">ACFFK8_07925</name>
</gene>
<dbReference type="InterPro" id="IPR033985">
    <property type="entry name" value="SusD-like_N"/>
</dbReference>
<dbReference type="EMBL" id="JBHLZF010000002">
    <property type="protein sequence ID" value="MFB9897723.1"/>
    <property type="molecule type" value="Genomic_DNA"/>
</dbReference>
<dbReference type="InterPro" id="IPR011990">
    <property type="entry name" value="TPR-like_helical_dom_sf"/>
</dbReference>
<evidence type="ECO:0000313" key="9">
    <source>
        <dbReference type="Proteomes" id="UP001589688"/>
    </source>
</evidence>
<evidence type="ECO:0000313" key="8">
    <source>
        <dbReference type="EMBL" id="MFB9897723.1"/>
    </source>
</evidence>
<dbReference type="SUPFAM" id="SSF48452">
    <property type="entry name" value="TPR-like"/>
    <property type="match status" value="1"/>
</dbReference>
<evidence type="ECO:0000256" key="5">
    <source>
        <dbReference type="ARBA" id="ARBA00023237"/>
    </source>
</evidence>
<dbReference type="Gene3D" id="1.25.40.390">
    <property type="match status" value="1"/>
</dbReference>
<keyword evidence="4" id="KW-0472">Membrane</keyword>
<protein>
    <submittedName>
        <fullName evidence="8">RagB/SusD family nutrient uptake outer membrane protein</fullName>
    </submittedName>
</protein>
<proteinExistence type="inferred from homology"/>
<accession>A0ABV5ZM13</accession>
<comment type="caution">
    <text evidence="8">The sequence shown here is derived from an EMBL/GenBank/DDBJ whole genome shotgun (WGS) entry which is preliminary data.</text>
</comment>
<feature type="domain" description="SusD-like N-terminal" evidence="7">
    <location>
        <begin position="103"/>
        <end position="196"/>
    </location>
</feature>
<evidence type="ECO:0000256" key="4">
    <source>
        <dbReference type="ARBA" id="ARBA00023136"/>
    </source>
</evidence>
<keyword evidence="9" id="KW-1185">Reference proteome</keyword>
<comment type="similarity">
    <text evidence="2">Belongs to the SusD family.</text>
</comment>
<evidence type="ECO:0000256" key="1">
    <source>
        <dbReference type="ARBA" id="ARBA00004442"/>
    </source>
</evidence>